<comment type="pathway">
    <text evidence="2 9">Cofactor biosynthesis; biotin biosynthesis; 7,8-diaminononanoate from 8-amino-7-oxononanoate (SAM route): step 1/1.</text>
</comment>
<dbReference type="Proteomes" id="UP000676169">
    <property type="component" value="Chromosome"/>
</dbReference>
<comment type="subcellular location">
    <subcellularLocation>
        <location evidence="9">Cytoplasm</location>
    </subcellularLocation>
</comment>
<feature type="binding site" evidence="9">
    <location>
        <begin position="118"/>
        <end position="119"/>
    </location>
    <ligand>
        <name>pyridoxal 5'-phosphate</name>
        <dbReference type="ChEBI" id="CHEBI:597326"/>
    </ligand>
</feature>
<feature type="binding site" evidence="9">
    <location>
        <position position="267"/>
    </location>
    <ligand>
        <name>substrate</name>
    </ligand>
</feature>
<feature type="binding site" evidence="9">
    <location>
        <position position="394"/>
    </location>
    <ligand>
        <name>substrate</name>
    </ligand>
</feature>
<feature type="binding site" evidence="9">
    <location>
        <position position="300"/>
    </location>
    <ligand>
        <name>substrate</name>
    </ligand>
</feature>
<feature type="modified residue" description="N6-(pyridoxal phosphate)lysine" evidence="9">
    <location>
        <position position="267"/>
    </location>
</feature>
<dbReference type="NCBIfam" id="TIGR00508">
    <property type="entry name" value="bioA"/>
    <property type="match status" value="1"/>
</dbReference>
<keyword evidence="7 9" id="KW-0663">Pyridoxal phosphate</keyword>
<feature type="binding site" evidence="9">
    <location>
        <position position="151"/>
    </location>
    <ligand>
        <name>substrate</name>
    </ligand>
</feature>
<keyword evidence="11" id="KW-1185">Reference proteome</keyword>
<evidence type="ECO:0000256" key="8">
    <source>
        <dbReference type="ARBA" id="ARBA00048449"/>
    </source>
</evidence>
<dbReference type="InterPro" id="IPR015421">
    <property type="entry name" value="PyrdxlP-dep_Trfase_major"/>
</dbReference>
<dbReference type="AlphaFoldDB" id="A0A975G7G5"/>
<sequence>MREDSRRWIEEDRSHCWHPFTRQADWCAEEPLVLVRGEGVWLWDSEGRRYFDGNSSIWTNIHGHRHPRLDAAIRAQLDEVAHTSFLGFANPRASELSARLSGLFPDGTLERVFFSDDGSTAIECAVRMALQYRLNRGENGRTGFVAFENGYHGDTLGAASLGGVGRFTGLMQRFGFGVKRVTDVAALEAMPESESAGIAAVILEPLIQGVNEMRLWPQGMLAALRRWCDARGIHLILDEVMTGFGRTGRMFACQHENVTPDFLCVAKGLTGGYMPMAATLTTSAVYDAFLGCAEKTFYYGHSYTANPLGCAVALAGLDVFEQERVLENLQPNIARMEELLAGLKERCPQVHEIRQCGFIAGIELRQPDGNRFPAETRTGETVCRTAWKHGLLTRPILDTIVLMPPLAATEEELAFAVAALEKAIGEGAR</sequence>
<evidence type="ECO:0000256" key="3">
    <source>
        <dbReference type="ARBA" id="ARBA00022576"/>
    </source>
</evidence>
<dbReference type="Pfam" id="PF00202">
    <property type="entry name" value="Aminotran_3"/>
    <property type="match status" value="1"/>
</dbReference>
<dbReference type="PANTHER" id="PTHR42684:SF17">
    <property type="entry name" value="ADENOSYLMETHIONINE-8-AMINO-7-OXONONANOATE AMINOTRANSFERASE"/>
    <property type="match status" value="1"/>
</dbReference>
<evidence type="ECO:0000256" key="2">
    <source>
        <dbReference type="ARBA" id="ARBA00005063"/>
    </source>
</evidence>
<dbReference type="InterPro" id="IPR015424">
    <property type="entry name" value="PyrdxlP-dep_Trfase"/>
</dbReference>
<comment type="caution">
    <text evidence="9">Lacks conserved residue(s) required for the propagation of feature annotation.</text>
</comment>
<dbReference type="Gene3D" id="3.40.640.10">
    <property type="entry name" value="Type I PLP-dependent aspartate aminotransferase-like (Major domain)"/>
    <property type="match status" value="1"/>
</dbReference>
<dbReference type="KEGG" id="lamb:KBB96_17930"/>
<evidence type="ECO:0000313" key="11">
    <source>
        <dbReference type="Proteomes" id="UP000676169"/>
    </source>
</evidence>
<keyword evidence="3 9" id="KW-0032">Aminotransferase</keyword>
<keyword evidence="9" id="KW-0963">Cytoplasm</keyword>
<organism evidence="10 11">
    <name type="scientific">Luteolibacter ambystomatis</name>
    <dbReference type="NCBI Taxonomy" id="2824561"/>
    <lineage>
        <taxon>Bacteria</taxon>
        <taxon>Pseudomonadati</taxon>
        <taxon>Verrucomicrobiota</taxon>
        <taxon>Verrucomicrobiia</taxon>
        <taxon>Verrucomicrobiales</taxon>
        <taxon>Verrucomicrobiaceae</taxon>
        <taxon>Luteolibacter</taxon>
    </lineage>
</organism>
<dbReference type="InterPro" id="IPR015422">
    <property type="entry name" value="PyrdxlP-dep_Trfase_small"/>
</dbReference>
<dbReference type="GO" id="GO:0005737">
    <property type="term" value="C:cytoplasm"/>
    <property type="evidence" value="ECO:0007669"/>
    <property type="project" value="UniProtKB-SubCell"/>
</dbReference>
<dbReference type="PROSITE" id="PS00600">
    <property type="entry name" value="AA_TRANSFER_CLASS_3"/>
    <property type="match status" value="1"/>
</dbReference>
<dbReference type="GO" id="GO:0030170">
    <property type="term" value="F:pyridoxal phosphate binding"/>
    <property type="evidence" value="ECO:0007669"/>
    <property type="project" value="UniProtKB-UniRule"/>
</dbReference>
<comment type="catalytic activity">
    <reaction evidence="8 9">
        <text>(8S)-8-amino-7-oxononanoate + S-adenosyl-L-methionine = S-adenosyl-4-methylsulfanyl-2-oxobutanoate + (7R,8S)-7,8-diammoniononanoate</text>
        <dbReference type="Rhea" id="RHEA:16861"/>
        <dbReference type="ChEBI" id="CHEBI:16490"/>
        <dbReference type="ChEBI" id="CHEBI:59789"/>
        <dbReference type="ChEBI" id="CHEBI:149468"/>
        <dbReference type="ChEBI" id="CHEBI:149469"/>
        <dbReference type="EC" id="2.6.1.62"/>
    </reaction>
</comment>
<gene>
    <name evidence="9 10" type="primary">bioA</name>
    <name evidence="10" type="ORF">KBB96_17930</name>
</gene>
<keyword evidence="6 9" id="KW-0093">Biotin biosynthesis</keyword>
<dbReference type="SUPFAM" id="SSF53383">
    <property type="entry name" value="PLP-dependent transferases"/>
    <property type="match status" value="1"/>
</dbReference>
<dbReference type="GO" id="GO:0004015">
    <property type="term" value="F:adenosylmethionine-8-amino-7-oxononanoate transaminase activity"/>
    <property type="evidence" value="ECO:0007669"/>
    <property type="project" value="UniProtKB-UniRule"/>
</dbReference>
<feature type="binding site" evidence="9">
    <location>
        <position position="238"/>
    </location>
    <ligand>
        <name>pyridoxal 5'-phosphate</name>
        <dbReference type="ChEBI" id="CHEBI:597326"/>
    </ligand>
</feature>
<proteinExistence type="inferred from homology"/>
<dbReference type="PANTHER" id="PTHR42684">
    <property type="entry name" value="ADENOSYLMETHIONINE-8-AMINO-7-OXONONANOATE AMINOTRANSFERASE"/>
    <property type="match status" value="1"/>
</dbReference>
<accession>A0A975G7G5</accession>
<dbReference type="HAMAP" id="MF_00834">
    <property type="entry name" value="BioA"/>
    <property type="match status" value="1"/>
</dbReference>
<dbReference type="RefSeq" id="WP_211630867.1">
    <property type="nucleotide sequence ID" value="NZ_CP073100.1"/>
</dbReference>
<evidence type="ECO:0000256" key="1">
    <source>
        <dbReference type="ARBA" id="ARBA00001933"/>
    </source>
</evidence>
<evidence type="ECO:0000256" key="5">
    <source>
        <dbReference type="ARBA" id="ARBA00022691"/>
    </source>
</evidence>
<protein>
    <recommendedName>
        <fullName evidence="9">Adenosylmethionine-8-amino-7-oxononanoate aminotransferase</fullName>
        <ecNumber evidence="9">2.6.1.62</ecNumber>
    </recommendedName>
    <alternativeName>
        <fullName evidence="9">7,8-diamino-pelargonic acid aminotransferase</fullName>
        <shortName evidence="9">DAPA AT</shortName>
        <shortName evidence="9">DAPA aminotransferase</shortName>
    </alternativeName>
    <alternativeName>
        <fullName evidence="9">7,8-diaminononanoate synthase</fullName>
        <shortName evidence="9">DANS</shortName>
    </alternativeName>
    <alternativeName>
        <fullName evidence="9">Diaminopelargonic acid synthase</fullName>
    </alternativeName>
</protein>
<comment type="similarity">
    <text evidence="9">Belongs to the class-III pyridoxal-phosphate-dependent aminotransferase family. BioA subfamily.</text>
</comment>
<dbReference type="GO" id="GO:0009102">
    <property type="term" value="P:biotin biosynthetic process"/>
    <property type="evidence" value="ECO:0007669"/>
    <property type="project" value="UniProtKB-UniRule"/>
</dbReference>
<dbReference type="Gene3D" id="3.90.1150.10">
    <property type="entry name" value="Aspartate Aminotransferase, domain 1"/>
    <property type="match status" value="1"/>
</dbReference>
<feature type="binding site" evidence="9">
    <location>
        <begin position="301"/>
        <end position="302"/>
    </location>
    <ligand>
        <name>pyridoxal 5'-phosphate</name>
        <dbReference type="ChEBI" id="CHEBI:597326"/>
    </ligand>
</feature>
<evidence type="ECO:0000256" key="4">
    <source>
        <dbReference type="ARBA" id="ARBA00022679"/>
    </source>
</evidence>
<dbReference type="PIRSF" id="PIRSF000521">
    <property type="entry name" value="Transaminase_4ab_Lys_Orn"/>
    <property type="match status" value="1"/>
</dbReference>
<comment type="cofactor">
    <cofactor evidence="1 9">
        <name>pyridoxal 5'-phosphate</name>
        <dbReference type="ChEBI" id="CHEBI:597326"/>
    </cofactor>
</comment>
<evidence type="ECO:0000256" key="7">
    <source>
        <dbReference type="ARBA" id="ARBA00022898"/>
    </source>
</evidence>
<dbReference type="FunFam" id="3.40.640.10:FF:000004">
    <property type="entry name" value="Acetylornithine aminotransferase"/>
    <property type="match status" value="1"/>
</dbReference>
<dbReference type="EC" id="2.6.1.62" evidence="9"/>
<dbReference type="InterPro" id="IPR005814">
    <property type="entry name" value="Aminotrans_3"/>
</dbReference>
<dbReference type="InterPro" id="IPR005815">
    <property type="entry name" value="BioA"/>
</dbReference>
<comment type="function">
    <text evidence="9">Catalyzes the transfer of the alpha-amino group from S-adenosyl-L-methionine (SAM) to 7-keto-8-aminopelargonic acid (KAPA) to form 7,8-diaminopelargonic acid (DAPA). It is the only aminotransferase known to utilize SAM as an amino donor.</text>
</comment>
<evidence type="ECO:0000313" key="10">
    <source>
        <dbReference type="EMBL" id="QUE50727.1"/>
    </source>
</evidence>
<reference evidence="10" key="1">
    <citation type="submission" date="2021-04" db="EMBL/GenBank/DDBJ databases">
        <title>Luteolibacter sp. 32A isolated from the skin of an Anderson's salamander (Ambystoma andersonii).</title>
        <authorList>
            <person name="Spergser J."/>
            <person name="Busse H.-J."/>
        </authorList>
    </citation>
    <scope>NUCLEOTIDE SEQUENCE</scope>
    <source>
        <strain evidence="10">32A</strain>
    </source>
</reference>
<evidence type="ECO:0000256" key="9">
    <source>
        <dbReference type="HAMAP-Rule" id="MF_00834"/>
    </source>
</evidence>
<name>A0A975G7G5_9BACT</name>
<dbReference type="CDD" id="cd00610">
    <property type="entry name" value="OAT_like"/>
    <property type="match status" value="1"/>
</dbReference>
<dbReference type="EMBL" id="CP073100">
    <property type="protein sequence ID" value="QUE50727.1"/>
    <property type="molecule type" value="Genomic_DNA"/>
</dbReference>
<feature type="site" description="Participates in the substrate recognition with KAPA and in a stacking interaction with the adenine ring of SAM" evidence="9">
    <location>
        <position position="20"/>
    </location>
</feature>
<evidence type="ECO:0000256" key="6">
    <source>
        <dbReference type="ARBA" id="ARBA00022756"/>
    </source>
</evidence>
<dbReference type="InterPro" id="IPR049704">
    <property type="entry name" value="Aminotrans_3_PPA_site"/>
</dbReference>
<keyword evidence="5 9" id="KW-0949">S-adenosyl-L-methionine</keyword>
<comment type="subunit">
    <text evidence="9">Homodimer.</text>
</comment>
<keyword evidence="4 9" id="KW-0808">Transferase</keyword>